<dbReference type="InterPro" id="IPR016161">
    <property type="entry name" value="Ald_DH/histidinol_DH"/>
</dbReference>
<keyword evidence="6" id="KW-0812">Transmembrane</keyword>
<feature type="compositionally biased region" description="Basic and acidic residues" evidence="18">
    <location>
        <begin position="83"/>
        <end position="96"/>
    </location>
</feature>
<dbReference type="UniPathway" id="UPA00261">
    <property type="reaction ID" value="UER00374"/>
</dbReference>
<dbReference type="Gene3D" id="3.40.309.10">
    <property type="entry name" value="Aldehyde Dehydrogenase, Chain A, domain 2"/>
    <property type="match status" value="1"/>
</dbReference>
<dbReference type="Proteomes" id="UP000662931">
    <property type="component" value="Chromosome 1"/>
</dbReference>
<dbReference type="RefSeq" id="XP_038776416.1">
    <property type="nucleotide sequence ID" value="XM_038920488.1"/>
</dbReference>
<dbReference type="InterPro" id="IPR024461">
    <property type="entry name" value="CCDC90-like"/>
</dbReference>
<dbReference type="KEGG" id="bnn:FOA43_000153"/>
<comment type="similarity">
    <text evidence="4 17">Belongs to the aldehyde dehydrogenase family.</text>
</comment>
<dbReference type="GO" id="GO:0010133">
    <property type="term" value="P:L-proline catabolic process to L-glutamate"/>
    <property type="evidence" value="ECO:0007669"/>
    <property type="project" value="UniProtKB-UniPathway"/>
</dbReference>
<evidence type="ECO:0000256" key="2">
    <source>
        <dbReference type="ARBA" id="ARBA00004370"/>
    </source>
</evidence>
<dbReference type="InterPro" id="IPR029510">
    <property type="entry name" value="Ald_DH_CS_GLU"/>
</dbReference>
<comment type="subcellular location">
    <subcellularLocation>
        <location evidence="2">Membrane</location>
    </subcellularLocation>
    <subcellularLocation>
        <location evidence="1">Mitochondrion</location>
    </subcellularLocation>
</comment>
<dbReference type="InterPro" id="IPR016160">
    <property type="entry name" value="Ald_DH_CS_CYS"/>
</dbReference>
<dbReference type="InterPro" id="IPR016163">
    <property type="entry name" value="Ald_DH_C"/>
</dbReference>
<dbReference type="PANTHER" id="PTHR42862:SF1">
    <property type="entry name" value="DELTA-1-PYRROLINE-5-CARBOXYLATE DEHYDROGENASE 2, ISOFORM A-RELATED"/>
    <property type="match status" value="1"/>
</dbReference>
<dbReference type="CDD" id="cd07123">
    <property type="entry name" value="ALDH_F4-17_P5CDH"/>
    <property type="match status" value="1"/>
</dbReference>
<dbReference type="PROSITE" id="PS00687">
    <property type="entry name" value="ALDEHYDE_DEHYDR_GLU"/>
    <property type="match status" value="1"/>
</dbReference>
<keyword evidence="13" id="KW-0472">Membrane</keyword>
<evidence type="ECO:0000256" key="9">
    <source>
        <dbReference type="ARBA" id="ARBA00023027"/>
    </source>
</evidence>
<protein>
    <recommendedName>
        <fullName evidence="14">L-glutamate gamma-semialdehyde dehydrogenase</fullName>
        <ecNumber evidence="5">1.2.1.88</ecNumber>
    </recommendedName>
    <alternativeName>
        <fullName evidence="14">L-glutamate gamma-semialdehyde dehydrogenase</fullName>
    </alternativeName>
</protein>
<keyword evidence="8 17" id="KW-0560">Oxidoreductase</keyword>
<accession>A0A875RVF3</accession>
<evidence type="ECO:0000256" key="6">
    <source>
        <dbReference type="ARBA" id="ARBA00022692"/>
    </source>
</evidence>
<comment type="pathway">
    <text evidence="3">Amino-acid degradation; L-proline degradation into L-glutamate; L-glutamate from L-proline: step 2/2.</text>
</comment>
<gene>
    <name evidence="20" type="ORF">FOA43_000153</name>
</gene>
<dbReference type="FunFam" id="3.40.309.10:FF:000005">
    <property type="entry name" value="1-pyrroline-5-carboxylate dehydrogenase 1"/>
    <property type="match status" value="1"/>
</dbReference>
<keyword evidence="11" id="KW-0642">Proline metabolism</keyword>
<evidence type="ECO:0000259" key="19">
    <source>
        <dbReference type="Pfam" id="PF00171"/>
    </source>
</evidence>
<name>A0A875RVF3_EENNA</name>
<dbReference type="PROSITE" id="PS00070">
    <property type="entry name" value="ALDEHYDE_DEHYDR_CYS"/>
    <property type="match status" value="1"/>
</dbReference>
<evidence type="ECO:0000256" key="16">
    <source>
        <dbReference type="PROSITE-ProRule" id="PRU10007"/>
    </source>
</evidence>
<evidence type="ECO:0000256" key="17">
    <source>
        <dbReference type="RuleBase" id="RU003345"/>
    </source>
</evidence>
<sequence length="918" mass="103186">MVLRFGQTFKNGYAFSRPFIRRYNFRSRSNANKNTQMTTTGTNIANAIIEINDANNFKFLRDPNLIPKHDPFNIEQYERTHPEKGVELTSESDAKNFRSQPSESADPQGMPESFLDTNEMVEELKRGGFTNAQSEIIMNVTRDALQKKMTWLHGELAPRVDMENESYLFQAAHNELLVEVTNSREISLMNLQNSSVILKRVLNNLQDETSTTIQLNDDTIRMELSQFKHENNLQQRSLEIKNTDLNNRIISELMSGLRSTIEQFRWELTRAGIFAIMLMAVSILGGWRLTSKMKAVEAEDESNIKHPELSYRHEPADEESHDYEADLDENVPVQILKSEGIGSSWIIERGFSAKPERLQARRGVANLASFKAPAYITNQTNKAFGRDDRLDWDLLKSEIFSLTDEPTEVPLVINGEEVFSGREKAPIINPGNLKQTLGQYAKATPEDVDKAIQTSLEAKKEWANTSFADRASIFLKTAELITTKYRYKMLAATMLGQGKNVFQAEIDCIGELSDFLRLNTKWAAELYASQPEKAAQGVWNRVEYRPLEGFVYAVTPFNFVAIAGNLAGTPALMGNTVVWKPSDSSILSNYLVYKIFEEAGLPKGVINFIPGDPVLISEKVFSSSAFNALHFTGSTQVFRSLWGEIAKNVSEGVYKDFPRIVGETGGKNFHLIHRSADLENAVYNTLRGAFEFQGQKCSATSRCYVAQSIWPEFKKLLVEETEKIVPANTTSSEGLHSFLGPVIHERSFDKLAKGIDSIKSDPELQLLTGGKYNKSQGYFVQPTIVQTKNPSHKFMKQEFFGPLLTCYVYPDQQYEEVLALIDSTSQYGLTGSVFATDRSAIRLAEEKLRYAAGNFYINDKCTGAVVGQQCFGGSRASGTNDKAGSSHFVSRWVTPRAIKENFQEVTGFTYPSNVLPKN</sequence>
<evidence type="ECO:0000256" key="4">
    <source>
        <dbReference type="ARBA" id="ARBA00009986"/>
    </source>
</evidence>
<keyword evidence="12" id="KW-0496">Mitochondrion</keyword>
<evidence type="ECO:0000256" key="1">
    <source>
        <dbReference type="ARBA" id="ARBA00004173"/>
    </source>
</evidence>
<evidence type="ECO:0000256" key="7">
    <source>
        <dbReference type="ARBA" id="ARBA00022989"/>
    </source>
</evidence>
<dbReference type="EMBL" id="CP064812">
    <property type="protein sequence ID" value="QPG72851.1"/>
    <property type="molecule type" value="Genomic_DNA"/>
</dbReference>
<feature type="region of interest" description="Disordered" evidence="18">
    <location>
        <begin position="83"/>
        <end position="112"/>
    </location>
</feature>
<evidence type="ECO:0000256" key="14">
    <source>
        <dbReference type="ARBA" id="ARBA00032259"/>
    </source>
</evidence>
<evidence type="ECO:0000256" key="3">
    <source>
        <dbReference type="ARBA" id="ARBA00004786"/>
    </source>
</evidence>
<feature type="active site" evidence="16">
    <location>
        <position position="663"/>
    </location>
</feature>
<dbReference type="PANTHER" id="PTHR42862">
    <property type="entry name" value="DELTA-1-PYRROLINE-5-CARBOXYLATE DEHYDROGENASE 1, ISOFORM A-RELATED"/>
    <property type="match status" value="1"/>
</dbReference>
<dbReference type="InterPro" id="IPR016162">
    <property type="entry name" value="Ald_DH_N"/>
</dbReference>
<evidence type="ECO:0000256" key="10">
    <source>
        <dbReference type="ARBA" id="ARBA00023054"/>
    </source>
</evidence>
<dbReference type="NCBIfam" id="TIGR01236">
    <property type="entry name" value="D1pyr5carbox1"/>
    <property type="match status" value="1"/>
</dbReference>
<dbReference type="SUPFAM" id="SSF53720">
    <property type="entry name" value="ALDH-like"/>
    <property type="match status" value="1"/>
</dbReference>
<dbReference type="GO" id="GO:0005759">
    <property type="term" value="C:mitochondrial matrix"/>
    <property type="evidence" value="ECO:0007669"/>
    <property type="project" value="TreeGrafter"/>
</dbReference>
<evidence type="ECO:0000256" key="18">
    <source>
        <dbReference type="SAM" id="MobiDB-lite"/>
    </source>
</evidence>
<evidence type="ECO:0000256" key="5">
    <source>
        <dbReference type="ARBA" id="ARBA00012884"/>
    </source>
</evidence>
<evidence type="ECO:0000256" key="12">
    <source>
        <dbReference type="ARBA" id="ARBA00023128"/>
    </source>
</evidence>
<organism evidence="20 21">
    <name type="scientific">Eeniella nana</name>
    <name type="common">Yeast</name>
    <name type="synonym">Brettanomyces nanus</name>
    <dbReference type="NCBI Taxonomy" id="13502"/>
    <lineage>
        <taxon>Eukaryota</taxon>
        <taxon>Fungi</taxon>
        <taxon>Dikarya</taxon>
        <taxon>Ascomycota</taxon>
        <taxon>Saccharomycotina</taxon>
        <taxon>Pichiomycetes</taxon>
        <taxon>Pichiales</taxon>
        <taxon>Pichiaceae</taxon>
        <taxon>Brettanomyces</taxon>
    </lineage>
</organism>
<dbReference type="AlphaFoldDB" id="A0A875RVF3"/>
<dbReference type="GeneID" id="62193554"/>
<evidence type="ECO:0000256" key="11">
    <source>
        <dbReference type="ARBA" id="ARBA00023062"/>
    </source>
</evidence>
<keyword evidence="7" id="KW-1133">Transmembrane helix</keyword>
<evidence type="ECO:0000313" key="21">
    <source>
        <dbReference type="Proteomes" id="UP000662931"/>
    </source>
</evidence>
<feature type="domain" description="Aldehyde dehydrogenase" evidence="19">
    <location>
        <begin position="423"/>
        <end position="893"/>
    </location>
</feature>
<keyword evidence="21" id="KW-1185">Reference proteome</keyword>
<dbReference type="EC" id="1.2.1.88" evidence="5"/>
<dbReference type="GO" id="GO:0016020">
    <property type="term" value="C:membrane"/>
    <property type="evidence" value="ECO:0007669"/>
    <property type="project" value="UniProtKB-SubCell"/>
</dbReference>
<evidence type="ECO:0000256" key="13">
    <source>
        <dbReference type="ARBA" id="ARBA00023136"/>
    </source>
</evidence>
<reference evidence="20" key="1">
    <citation type="submission" date="2020-10" db="EMBL/GenBank/DDBJ databases">
        <authorList>
            <person name="Roach M.J.R."/>
        </authorList>
    </citation>
    <scope>NUCLEOTIDE SEQUENCE</scope>
    <source>
        <strain evidence="20">CBS 1945</strain>
    </source>
</reference>
<keyword evidence="9" id="KW-0520">NAD</keyword>
<keyword evidence="10" id="KW-0175">Coiled coil</keyword>
<proteinExistence type="inferred from homology"/>
<dbReference type="FunFam" id="3.40.605.10:FF:000006">
    <property type="entry name" value="1-pyrroline-5-carboxylate dehydrogenase"/>
    <property type="match status" value="1"/>
</dbReference>
<evidence type="ECO:0000313" key="20">
    <source>
        <dbReference type="EMBL" id="QPG72851.1"/>
    </source>
</evidence>
<dbReference type="OrthoDB" id="5322683at2759"/>
<comment type="catalytic activity">
    <reaction evidence="15">
        <text>L-glutamate 5-semialdehyde + NAD(+) + H2O = L-glutamate + NADH + 2 H(+)</text>
        <dbReference type="Rhea" id="RHEA:30235"/>
        <dbReference type="ChEBI" id="CHEBI:15377"/>
        <dbReference type="ChEBI" id="CHEBI:15378"/>
        <dbReference type="ChEBI" id="CHEBI:29985"/>
        <dbReference type="ChEBI" id="CHEBI:57540"/>
        <dbReference type="ChEBI" id="CHEBI:57945"/>
        <dbReference type="ChEBI" id="CHEBI:58066"/>
        <dbReference type="EC" id="1.2.1.88"/>
    </reaction>
</comment>
<evidence type="ECO:0000256" key="8">
    <source>
        <dbReference type="ARBA" id="ARBA00023002"/>
    </source>
</evidence>
<dbReference type="GO" id="GO:0003842">
    <property type="term" value="F:L-glutamate gamma-semialdehyde dehydrogenase activity"/>
    <property type="evidence" value="ECO:0007669"/>
    <property type="project" value="UniProtKB-EC"/>
</dbReference>
<dbReference type="InterPro" id="IPR005931">
    <property type="entry name" value="P5CDH/ALDH4A1"/>
</dbReference>
<dbReference type="Gene3D" id="3.40.605.10">
    <property type="entry name" value="Aldehyde Dehydrogenase, Chain A, domain 1"/>
    <property type="match status" value="1"/>
</dbReference>
<dbReference type="InterPro" id="IPR050485">
    <property type="entry name" value="Proline_metab_enzyme"/>
</dbReference>
<dbReference type="InterPro" id="IPR015590">
    <property type="entry name" value="Aldehyde_DH_dom"/>
</dbReference>
<dbReference type="Pfam" id="PF07798">
    <property type="entry name" value="CCDC90-like"/>
    <property type="match status" value="1"/>
</dbReference>
<dbReference type="Pfam" id="PF00171">
    <property type="entry name" value="Aldedh"/>
    <property type="match status" value="1"/>
</dbReference>
<evidence type="ECO:0000256" key="15">
    <source>
        <dbReference type="ARBA" id="ARBA00048142"/>
    </source>
</evidence>